<dbReference type="AlphaFoldDB" id="A0A6M2BNL7"/>
<dbReference type="PANTHER" id="PTHR33337:SF40">
    <property type="entry name" value="CENP-V_GFA DOMAIN-CONTAINING PROTEIN-RELATED"/>
    <property type="match status" value="1"/>
</dbReference>
<dbReference type="EMBL" id="JAAMOW010000001">
    <property type="protein sequence ID" value="NGY03805.1"/>
    <property type="molecule type" value="Genomic_DNA"/>
</dbReference>
<dbReference type="Proteomes" id="UP000472676">
    <property type="component" value="Unassembled WGS sequence"/>
</dbReference>
<gene>
    <name evidence="7" type="ORF">G7Y85_03440</name>
</gene>
<evidence type="ECO:0000256" key="5">
    <source>
        <dbReference type="SAM" id="MobiDB-lite"/>
    </source>
</evidence>
<comment type="caution">
    <text evidence="7">The sequence shown here is derived from an EMBL/GenBank/DDBJ whole genome shotgun (WGS) entry which is preliminary data.</text>
</comment>
<keyword evidence="2" id="KW-0479">Metal-binding</keyword>
<name>A0A6M2BNL7_9GAMM</name>
<evidence type="ECO:0000256" key="2">
    <source>
        <dbReference type="ARBA" id="ARBA00022723"/>
    </source>
</evidence>
<reference evidence="7 8" key="1">
    <citation type="journal article" date="2014" name="Int. J. Syst. Evol. Microbiol.">
        <title>Solimonas terrae sp. nov., isolated from soil.</title>
        <authorList>
            <person name="Kim S.J."/>
            <person name="Moon J.Y."/>
            <person name="Weon H.Y."/>
            <person name="Ahn J.H."/>
            <person name="Chen W.M."/>
            <person name="Kwon S.W."/>
        </authorList>
    </citation>
    <scope>NUCLEOTIDE SEQUENCE [LARGE SCALE GENOMIC DNA]</scope>
    <source>
        <strain evidence="7 8">KIS83-12</strain>
    </source>
</reference>
<dbReference type="GO" id="GO:0046872">
    <property type="term" value="F:metal ion binding"/>
    <property type="evidence" value="ECO:0007669"/>
    <property type="project" value="UniProtKB-KW"/>
</dbReference>
<dbReference type="InterPro" id="IPR011057">
    <property type="entry name" value="Mss4-like_sf"/>
</dbReference>
<evidence type="ECO:0000256" key="4">
    <source>
        <dbReference type="ARBA" id="ARBA00023239"/>
    </source>
</evidence>
<dbReference type="Gene3D" id="3.90.1590.10">
    <property type="entry name" value="glutathione-dependent formaldehyde- activating enzyme (gfa)"/>
    <property type="match status" value="1"/>
</dbReference>
<organism evidence="7 8">
    <name type="scientific">Solimonas terrae</name>
    <dbReference type="NCBI Taxonomy" id="1396819"/>
    <lineage>
        <taxon>Bacteria</taxon>
        <taxon>Pseudomonadati</taxon>
        <taxon>Pseudomonadota</taxon>
        <taxon>Gammaproteobacteria</taxon>
        <taxon>Nevskiales</taxon>
        <taxon>Nevskiaceae</taxon>
        <taxon>Solimonas</taxon>
    </lineage>
</organism>
<evidence type="ECO:0000259" key="6">
    <source>
        <dbReference type="PROSITE" id="PS51891"/>
    </source>
</evidence>
<feature type="compositionally biased region" description="Basic and acidic residues" evidence="5">
    <location>
        <begin position="142"/>
        <end position="153"/>
    </location>
</feature>
<evidence type="ECO:0000313" key="8">
    <source>
        <dbReference type="Proteomes" id="UP000472676"/>
    </source>
</evidence>
<dbReference type="PANTHER" id="PTHR33337">
    <property type="entry name" value="GFA DOMAIN-CONTAINING PROTEIN"/>
    <property type="match status" value="1"/>
</dbReference>
<dbReference type="Pfam" id="PF04828">
    <property type="entry name" value="GFA"/>
    <property type="match status" value="1"/>
</dbReference>
<keyword evidence="8" id="KW-1185">Reference proteome</keyword>
<dbReference type="SUPFAM" id="SSF51316">
    <property type="entry name" value="Mss4-like"/>
    <property type="match status" value="1"/>
</dbReference>
<dbReference type="PROSITE" id="PS51891">
    <property type="entry name" value="CENP_V_GFA"/>
    <property type="match status" value="1"/>
</dbReference>
<dbReference type="InterPro" id="IPR006913">
    <property type="entry name" value="CENP-V/GFA"/>
</dbReference>
<dbReference type="GO" id="GO:0016846">
    <property type="term" value="F:carbon-sulfur lyase activity"/>
    <property type="evidence" value="ECO:0007669"/>
    <property type="project" value="InterPro"/>
</dbReference>
<proteinExistence type="inferred from homology"/>
<protein>
    <submittedName>
        <fullName evidence="7">GFA family protein</fullName>
    </submittedName>
</protein>
<evidence type="ECO:0000313" key="7">
    <source>
        <dbReference type="EMBL" id="NGY03805.1"/>
    </source>
</evidence>
<keyword evidence="3" id="KW-0862">Zinc</keyword>
<comment type="similarity">
    <text evidence="1">Belongs to the Gfa family.</text>
</comment>
<evidence type="ECO:0000256" key="1">
    <source>
        <dbReference type="ARBA" id="ARBA00005495"/>
    </source>
</evidence>
<feature type="region of interest" description="Disordered" evidence="5">
    <location>
        <begin position="133"/>
        <end position="153"/>
    </location>
</feature>
<evidence type="ECO:0000256" key="3">
    <source>
        <dbReference type="ARBA" id="ARBA00022833"/>
    </source>
</evidence>
<keyword evidence="4" id="KW-0456">Lyase</keyword>
<accession>A0A6M2BNL7</accession>
<feature type="domain" description="CENP-V/GFA" evidence="6">
    <location>
        <begin position="2"/>
        <end position="119"/>
    </location>
</feature>
<sequence length="153" mass="16473">MHTGSCLCGGVRFRISSALEPIQVCHCTQCRKAQGTPFATNTPVLAAAFELVSGAGLLAAFESSPGKRRVFCSKCGSPVYSSRDTLPGVLRIRAGLLDEPLAVQAAAHFHTASKAGWWPITDTLPRFEHALPAERPPLHARPSTDGRRRHTET</sequence>